<dbReference type="RefSeq" id="XP_016757091.1">
    <property type="nucleotide sequence ID" value="XM_016907083.1"/>
</dbReference>
<dbReference type="GeneID" id="27904220"/>
<dbReference type="HOGENOM" id="CLU_007901_1_0_1"/>
<gene>
    <name evidence="1" type="ORF">SEPMUDRAFT_151855</name>
</gene>
<accession>M3CAX4</accession>
<proteinExistence type="predicted"/>
<name>M3CAX4_SPHMS</name>
<dbReference type="SUPFAM" id="SSF50978">
    <property type="entry name" value="WD40 repeat-like"/>
    <property type="match status" value="1"/>
</dbReference>
<protein>
    <recommendedName>
        <fullName evidence="3">WD40 repeat-like protein</fullName>
    </recommendedName>
</protein>
<evidence type="ECO:0008006" key="3">
    <source>
        <dbReference type="Google" id="ProtNLM"/>
    </source>
</evidence>
<evidence type="ECO:0000313" key="1">
    <source>
        <dbReference type="EMBL" id="EMF08970.1"/>
    </source>
</evidence>
<dbReference type="InterPro" id="IPR036322">
    <property type="entry name" value="WD40_repeat_dom_sf"/>
</dbReference>
<sequence>MDVEPRVTQRERKLHIDYRLPHRIHSAHVYPVTAPNGSTLLVYGHERGLRVLWRGGRRRKESATAAAPTNGTYSEVIDLISDDGIDSTAKEHERVQEDLFEAEEEEQDVDCPFPGIIQALDIELGSADKPKAALRVAVPIINPTAIPVRLLKTTAIVVVACTDGKVAVLSIPLAPPSDAEKDQAIMDIAQSIITLQDTGPISSDLTIKYLPSEQQPLIARHEDDVDGRLLVATVSRALHVWSVEVTGDIILAISHEKLLRRVALPAVGTKVSFHPSTRHAQLLVTDVSGTVRIYDPYAANIHQRRPGSSDSVLSSTPSSTTGKWLMAFHSPYHSDKETQNVGAAFARQKSVLAAKWALSGNAILVLLEDGEWGLWDLMTPSAGKRLEKFAIRGFLDTANHTEAAEPLTQRSGVSKLAPMTPNTRRTKAEQLFTGAPKVPGVAPRGGISISAHNARTGPAEESAVLWFNSEIYSINSLQSFYQRSANHGGSGGFGSLYSPGLTHITDIKLHMENITSISQFHPGRPSAANGQMNTPRDLLISTEGHAIIVQSLAPKPSKNLFQQKLTERPAAVIDRDQHMLDAGDLDLNGMDRLLDSMAGGHSSAPARRVGFATALG</sequence>
<evidence type="ECO:0000313" key="2">
    <source>
        <dbReference type="Proteomes" id="UP000016931"/>
    </source>
</evidence>
<reference evidence="1 2" key="1">
    <citation type="journal article" date="2012" name="PLoS Pathog.">
        <title>Diverse lifestyles and strategies of plant pathogenesis encoded in the genomes of eighteen Dothideomycetes fungi.</title>
        <authorList>
            <person name="Ohm R.A."/>
            <person name="Feau N."/>
            <person name="Henrissat B."/>
            <person name="Schoch C.L."/>
            <person name="Horwitz B.A."/>
            <person name="Barry K.W."/>
            <person name="Condon B.J."/>
            <person name="Copeland A.C."/>
            <person name="Dhillon B."/>
            <person name="Glaser F."/>
            <person name="Hesse C.N."/>
            <person name="Kosti I."/>
            <person name="LaButti K."/>
            <person name="Lindquist E.A."/>
            <person name="Lucas S."/>
            <person name="Salamov A.A."/>
            <person name="Bradshaw R.E."/>
            <person name="Ciuffetti L."/>
            <person name="Hamelin R.C."/>
            <person name="Kema G.H.J."/>
            <person name="Lawrence C."/>
            <person name="Scott J.A."/>
            <person name="Spatafora J.W."/>
            <person name="Turgeon B.G."/>
            <person name="de Wit P.J.G.M."/>
            <person name="Zhong S."/>
            <person name="Goodwin S.B."/>
            <person name="Grigoriev I.V."/>
        </authorList>
    </citation>
    <scope>NUCLEOTIDE SEQUENCE [LARGE SCALE GENOMIC DNA]</scope>
    <source>
        <strain evidence="1 2">SO2202</strain>
    </source>
</reference>
<dbReference type="STRING" id="692275.M3CAX4"/>
<dbReference type="Proteomes" id="UP000016931">
    <property type="component" value="Unassembled WGS sequence"/>
</dbReference>
<dbReference type="Gene3D" id="2.130.10.10">
    <property type="entry name" value="YVTN repeat-like/Quinoprotein amine dehydrogenase"/>
    <property type="match status" value="1"/>
</dbReference>
<keyword evidence="2" id="KW-1185">Reference proteome</keyword>
<dbReference type="InterPro" id="IPR015943">
    <property type="entry name" value="WD40/YVTN_repeat-like_dom_sf"/>
</dbReference>
<dbReference type="EMBL" id="KB456270">
    <property type="protein sequence ID" value="EMF08970.1"/>
    <property type="molecule type" value="Genomic_DNA"/>
</dbReference>
<dbReference type="OrthoDB" id="5323870at2759"/>
<dbReference type="OMA" id="PHAVRIY"/>
<organism evidence="1 2">
    <name type="scientific">Sphaerulina musiva (strain SO2202)</name>
    <name type="common">Poplar stem canker fungus</name>
    <name type="synonym">Septoria musiva</name>
    <dbReference type="NCBI Taxonomy" id="692275"/>
    <lineage>
        <taxon>Eukaryota</taxon>
        <taxon>Fungi</taxon>
        <taxon>Dikarya</taxon>
        <taxon>Ascomycota</taxon>
        <taxon>Pezizomycotina</taxon>
        <taxon>Dothideomycetes</taxon>
        <taxon>Dothideomycetidae</taxon>
        <taxon>Mycosphaerellales</taxon>
        <taxon>Mycosphaerellaceae</taxon>
        <taxon>Sphaerulina</taxon>
    </lineage>
</organism>
<dbReference type="eggNOG" id="ENOG502SJ54">
    <property type="taxonomic scope" value="Eukaryota"/>
</dbReference>
<dbReference type="AlphaFoldDB" id="M3CAX4"/>